<dbReference type="GO" id="GO:0003735">
    <property type="term" value="F:structural constituent of ribosome"/>
    <property type="evidence" value="ECO:0007669"/>
    <property type="project" value="InterPro"/>
</dbReference>
<dbReference type="InterPro" id="IPR023654">
    <property type="entry name" value="Ribosomal_eL32_arc"/>
</dbReference>
<gene>
    <name evidence="7" type="ORF">AC477_00845</name>
</gene>
<dbReference type="SMART" id="SM01393">
    <property type="entry name" value="Ribosomal_L32e"/>
    <property type="match status" value="1"/>
</dbReference>
<evidence type="ECO:0000256" key="4">
    <source>
        <dbReference type="ARBA" id="ARBA00035229"/>
    </source>
</evidence>
<organism evidence="7 8">
    <name type="scientific">miscellaneous Crenarchaeota group-1 archaeon SG8-32-1</name>
    <dbReference type="NCBI Taxonomy" id="1685124"/>
    <lineage>
        <taxon>Archaea</taxon>
        <taxon>Candidatus Bathyarchaeota</taxon>
        <taxon>MCG-1</taxon>
    </lineage>
</organism>
<dbReference type="AlphaFoldDB" id="A0A0M0BZL5"/>
<dbReference type="NCBIfam" id="NF006332">
    <property type="entry name" value="PRK08562.1"/>
    <property type="match status" value="1"/>
</dbReference>
<dbReference type="Proteomes" id="UP000037237">
    <property type="component" value="Unassembled WGS sequence"/>
</dbReference>
<dbReference type="SUPFAM" id="SSF52042">
    <property type="entry name" value="Ribosomal protein L32e"/>
    <property type="match status" value="1"/>
</dbReference>
<evidence type="ECO:0000256" key="1">
    <source>
        <dbReference type="ARBA" id="ARBA00008431"/>
    </source>
</evidence>
<dbReference type="InterPro" id="IPR036351">
    <property type="entry name" value="Ribosomal_eL32_sf"/>
</dbReference>
<name>A0A0M0BZL5_9ARCH</name>
<evidence type="ECO:0000256" key="5">
    <source>
        <dbReference type="ARBA" id="ARBA00035377"/>
    </source>
</evidence>
<dbReference type="EMBL" id="LFWU01000015">
    <property type="protein sequence ID" value="KON34048.1"/>
    <property type="molecule type" value="Genomic_DNA"/>
</dbReference>
<dbReference type="InterPro" id="IPR018263">
    <property type="entry name" value="Ribosomal_eL32_CS"/>
</dbReference>
<sequence length="146" mass="17071">MEKQFPRKDYCKHNKPKFRRQESWRYKRVTDRWRRPHGIDSKMRKKVKGWPASPTTGYRSPKKSRGIHPSGFVETRVQNVEDIIGIDPELQAIRIARTIGGRKRVEILTIAKERGIHVLNPRTIRMSEDLKETEEKGKPSAGAKKN</sequence>
<evidence type="ECO:0000256" key="2">
    <source>
        <dbReference type="ARBA" id="ARBA00022980"/>
    </source>
</evidence>
<dbReference type="PROSITE" id="PS00580">
    <property type="entry name" value="RIBOSOMAL_L32E"/>
    <property type="match status" value="1"/>
</dbReference>
<evidence type="ECO:0000313" key="8">
    <source>
        <dbReference type="Proteomes" id="UP000037237"/>
    </source>
</evidence>
<feature type="region of interest" description="Disordered" evidence="6">
    <location>
        <begin position="35"/>
        <end position="69"/>
    </location>
</feature>
<accession>A0A0M0BZL5</accession>
<dbReference type="PANTHER" id="PTHR23413">
    <property type="entry name" value="60S RIBOSOMAL PROTEIN L32 AND DNA-DIRECTED RNA POLYMERASE II, SUBUNIT N"/>
    <property type="match status" value="1"/>
</dbReference>
<comment type="caution">
    <text evidence="7">The sequence shown here is derived from an EMBL/GenBank/DDBJ whole genome shotgun (WGS) entry which is preliminary data.</text>
</comment>
<feature type="compositionally biased region" description="Basic and acidic residues" evidence="6">
    <location>
        <begin position="127"/>
        <end position="138"/>
    </location>
</feature>
<evidence type="ECO:0000313" key="7">
    <source>
        <dbReference type="EMBL" id="KON34048.1"/>
    </source>
</evidence>
<keyword evidence="3" id="KW-0687">Ribonucleoprotein</keyword>
<dbReference type="InterPro" id="IPR001515">
    <property type="entry name" value="Ribosomal_eL32"/>
</dbReference>
<comment type="similarity">
    <text evidence="1">Belongs to the eukaryotic ribosomal protein eL32 family.</text>
</comment>
<dbReference type="GO" id="GO:0006412">
    <property type="term" value="P:translation"/>
    <property type="evidence" value="ECO:0007669"/>
    <property type="project" value="InterPro"/>
</dbReference>
<protein>
    <recommendedName>
        <fullName evidence="4">Large ribosomal subunit protein eL32</fullName>
    </recommendedName>
    <alternativeName>
        <fullName evidence="5">50S ribosomal protein L32e</fullName>
    </alternativeName>
</protein>
<keyword evidence="2" id="KW-0689">Ribosomal protein</keyword>
<evidence type="ECO:0000256" key="6">
    <source>
        <dbReference type="SAM" id="MobiDB-lite"/>
    </source>
</evidence>
<evidence type="ECO:0000256" key="3">
    <source>
        <dbReference type="ARBA" id="ARBA00023274"/>
    </source>
</evidence>
<proteinExistence type="inferred from homology"/>
<dbReference type="CDD" id="cd00513">
    <property type="entry name" value="Ribosomal_L32_L32e"/>
    <property type="match status" value="1"/>
</dbReference>
<dbReference type="Pfam" id="PF01655">
    <property type="entry name" value="Ribosomal_L32e"/>
    <property type="match status" value="1"/>
</dbReference>
<dbReference type="PANTHER" id="PTHR23413:SF1">
    <property type="entry name" value="RIBOSOMAL PROTEIN L32"/>
    <property type="match status" value="1"/>
</dbReference>
<dbReference type="GO" id="GO:0022625">
    <property type="term" value="C:cytosolic large ribosomal subunit"/>
    <property type="evidence" value="ECO:0007669"/>
    <property type="project" value="TreeGrafter"/>
</dbReference>
<feature type="region of interest" description="Disordered" evidence="6">
    <location>
        <begin position="127"/>
        <end position="146"/>
    </location>
</feature>
<reference evidence="7 8" key="1">
    <citation type="submission" date="2015-06" db="EMBL/GenBank/DDBJ databases">
        <title>New insights into the roles of widespread benthic archaea in carbon and nitrogen cycling.</title>
        <authorList>
            <person name="Lazar C.S."/>
            <person name="Baker B.J."/>
            <person name="Seitz K.W."/>
            <person name="Hyde A.S."/>
            <person name="Dick G.J."/>
            <person name="Hinrichs K.-U."/>
            <person name="Teske A.P."/>
        </authorList>
    </citation>
    <scope>NUCLEOTIDE SEQUENCE [LARGE SCALE GENOMIC DNA]</scope>
    <source>
        <strain evidence="7">SG8-32-1</strain>
    </source>
</reference>